<name>A0A0H3ZIK2_9GAMM</name>
<protein>
    <submittedName>
        <fullName evidence="1">Uncharacterized protein</fullName>
    </submittedName>
</protein>
<accession>A0A0H3ZIK2</accession>
<dbReference type="EMBL" id="KP795450">
    <property type="protein sequence ID" value="AKN35743.1"/>
    <property type="molecule type" value="Genomic_DNA"/>
</dbReference>
<evidence type="ECO:0000313" key="1">
    <source>
        <dbReference type="EMBL" id="AKN35743.1"/>
    </source>
</evidence>
<organism evidence="1">
    <name type="scientific">Enterovibrio sp. FF_113</name>
    <dbReference type="NCBI Taxonomy" id="1660266"/>
    <lineage>
        <taxon>Bacteria</taxon>
        <taxon>Pseudomonadati</taxon>
        <taxon>Pseudomonadota</taxon>
        <taxon>Gammaproteobacteria</taxon>
        <taxon>Vibrionales</taxon>
        <taxon>Vibrionaceae</taxon>
        <taxon>Enterovibrio</taxon>
    </lineage>
</organism>
<sequence length="42" mass="4812">MIGQTLYPYPLSCSDTLPFLQKTLLSPYILSFKISDVLIFDE</sequence>
<reference evidence="1" key="1">
    <citation type="journal article" date="2015" name="MBio">
        <title>Eco-Evolutionary Dynamics of Episomes among Ecologically Cohesive Bacterial Populations.</title>
        <authorList>
            <person name="Xue H."/>
            <person name="Cordero O.X."/>
            <person name="Camas F.M."/>
            <person name="Trimble W."/>
            <person name="Meyer F."/>
            <person name="Guglielmini J."/>
            <person name="Rocha E.P."/>
            <person name="Polz M.F."/>
        </authorList>
    </citation>
    <scope>NUCLEOTIDE SEQUENCE</scope>
    <source>
        <strain evidence="1">FF_113</strain>
    </source>
</reference>
<proteinExistence type="predicted"/>
<dbReference type="EMBL" id="KP795660">
    <property type="protein sequence ID" value="AKN39724.1"/>
    <property type="molecule type" value="Genomic_DNA"/>
</dbReference>
<dbReference type="AlphaFoldDB" id="A0A0H3ZIK2"/>